<dbReference type="Gene3D" id="3.10.310.70">
    <property type="match status" value="1"/>
</dbReference>
<name>A0A6I3IIW0_9MICO</name>
<proteinExistence type="predicted"/>
<evidence type="ECO:0000313" key="3">
    <source>
        <dbReference type="Proteomes" id="UP000431092"/>
    </source>
</evidence>
<dbReference type="RefSeq" id="WP_154593855.1">
    <property type="nucleotide sequence ID" value="NZ_WLVL01000039.1"/>
</dbReference>
<organism evidence="2 3">
    <name type="scientific">Arsenicicoccus cauae</name>
    <dbReference type="NCBI Taxonomy" id="2663847"/>
    <lineage>
        <taxon>Bacteria</taxon>
        <taxon>Bacillati</taxon>
        <taxon>Actinomycetota</taxon>
        <taxon>Actinomycetes</taxon>
        <taxon>Micrococcales</taxon>
        <taxon>Intrasporangiaceae</taxon>
        <taxon>Arsenicicoccus</taxon>
    </lineage>
</organism>
<dbReference type="InterPro" id="IPR011059">
    <property type="entry name" value="Metal-dep_hydrolase_composite"/>
</dbReference>
<evidence type="ECO:0000313" key="2">
    <source>
        <dbReference type="EMBL" id="MTB72593.1"/>
    </source>
</evidence>
<dbReference type="AlphaFoldDB" id="A0A6I3IIW0"/>
<dbReference type="InterPro" id="IPR032466">
    <property type="entry name" value="Metal_Hydrolase"/>
</dbReference>
<keyword evidence="2" id="KW-0378">Hydrolase</keyword>
<dbReference type="PANTHER" id="PTHR22642:SF2">
    <property type="entry name" value="PROTEIN LONG AFTER FAR-RED 3"/>
    <property type="match status" value="1"/>
</dbReference>
<dbReference type="Gene3D" id="3.20.20.140">
    <property type="entry name" value="Metal-dependent hydrolases"/>
    <property type="match status" value="1"/>
</dbReference>
<dbReference type="Pfam" id="PF07969">
    <property type="entry name" value="Amidohydro_3"/>
    <property type="match status" value="1"/>
</dbReference>
<comment type="caution">
    <text evidence="2">The sequence shown here is derived from an EMBL/GenBank/DDBJ whole genome shotgun (WGS) entry which is preliminary data.</text>
</comment>
<dbReference type="EMBL" id="WLVL01000039">
    <property type="protein sequence ID" value="MTB72593.1"/>
    <property type="molecule type" value="Genomic_DNA"/>
</dbReference>
<dbReference type="SUPFAM" id="SSF51556">
    <property type="entry name" value="Metallo-dependent hydrolases"/>
    <property type="match status" value="1"/>
</dbReference>
<dbReference type="GO" id="GO:0016810">
    <property type="term" value="F:hydrolase activity, acting on carbon-nitrogen (but not peptide) bonds"/>
    <property type="evidence" value="ECO:0007669"/>
    <property type="project" value="InterPro"/>
</dbReference>
<accession>A0A6I3IIW0</accession>
<gene>
    <name evidence="2" type="ORF">GGG17_11555</name>
</gene>
<sequence length="513" mass="53846">MSSTSLLIHDVRPVGLDRPAGRGASLSRGEPVEPVDVLVIDGVIREVGPRLTGRAGRGVDVLDAGGRFGIPGLWDQHVHLDQWALQQVRLDTSLATGPGDVVELVRRRVAELGTADRTSVVQGWGHRSSTWAEPRTAAALDEVSGDHPVVLISGDAHHGWMNSRALQRLGFPAGPGAGVVEEGPWFAAYGRLGTTFGPDPHLGDGLRTVLRSAAELGVVGVVDFEFGGALGSWPGRVAAGLDTLRVRASTYEDGLADVLARGLRTGDPLDRTGLVTMGQLKLISDGSLNTRTAHCCSPYLDGTGRGAQNYSGEQLVELLGRAARAGVECAVHAIGDAAVRIALDAFTATGARGAIEHAQLVRWEDVARLAALGLRASVQPAHLLDDRDVSDGCWADRTDRCFVLRSMLDAGVELALGSDAPVSPLDPWLAMAAAVHRSGDDRAPWHPEQAITVREALAASVDGQRLAPGSRGDVVLLDADPVALVGDSRELADGLRRMRAGATVVAGRVVHGA</sequence>
<feature type="domain" description="Amidohydrolase 3" evidence="1">
    <location>
        <begin position="60"/>
        <end position="511"/>
    </location>
</feature>
<dbReference type="SUPFAM" id="SSF51338">
    <property type="entry name" value="Composite domain of metallo-dependent hydrolases"/>
    <property type="match status" value="1"/>
</dbReference>
<protein>
    <submittedName>
        <fullName evidence="2">Amidohydrolase family protein</fullName>
    </submittedName>
</protein>
<dbReference type="Proteomes" id="UP000431092">
    <property type="component" value="Unassembled WGS sequence"/>
</dbReference>
<dbReference type="Gene3D" id="2.30.40.10">
    <property type="entry name" value="Urease, subunit C, domain 1"/>
    <property type="match status" value="1"/>
</dbReference>
<dbReference type="PANTHER" id="PTHR22642">
    <property type="entry name" value="IMIDAZOLONEPROPIONASE"/>
    <property type="match status" value="1"/>
</dbReference>
<reference evidence="2 3" key="1">
    <citation type="submission" date="2019-11" db="EMBL/GenBank/DDBJ databases">
        <title>Whole genome sequencing identifies a novel species of the genus Arsenicicoccus isolated from human blood.</title>
        <authorList>
            <person name="Jeong J.H."/>
            <person name="Kweon O.J."/>
            <person name="Kim H.R."/>
            <person name="Kim T.-H."/>
            <person name="Ha S.-M."/>
            <person name="Lee M.-K."/>
        </authorList>
    </citation>
    <scope>NUCLEOTIDE SEQUENCE [LARGE SCALE GENOMIC DNA]</scope>
    <source>
        <strain evidence="2 3">MKL-02</strain>
    </source>
</reference>
<keyword evidence="3" id="KW-1185">Reference proteome</keyword>
<dbReference type="InterPro" id="IPR013108">
    <property type="entry name" value="Amidohydro_3"/>
</dbReference>
<evidence type="ECO:0000259" key="1">
    <source>
        <dbReference type="Pfam" id="PF07969"/>
    </source>
</evidence>